<proteinExistence type="predicted"/>
<comment type="caution">
    <text evidence="1">The sequence shown here is derived from an EMBL/GenBank/DDBJ whole genome shotgun (WGS) entry which is preliminary data.</text>
</comment>
<name>A0A4Q7N4Q8_9BACT</name>
<dbReference type="Proteomes" id="UP000293874">
    <property type="component" value="Unassembled WGS sequence"/>
</dbReference>
<organism evidence="1 2">
    <name type="scientific">Pseudobacter ginsenosidimutans</name>
    <dbReference type="NCBI Taxonomy" id="661488"/>
    <lineage>
        <taxon>Bacteria</taxon>
        <taxon>Pseudomonadati</taxon>
        <taxon>Bacteroidota</taxon>
        <taxon>Chitinophagia</taxon>
        <taxon>Chitinophagales</taxon>
        <taxon>Chitinophagaceae</taxon>
        <taxon>Pseudobacter</taxon>
    </lineage>
</organism>
<dbReference type="RefSeq" id="WP_130540336.1">
    <property type="nucleotide sequence ID" value="NZ_CP042431.1"/>
</dbReference>
<dbReference type="AlphaFoldDB" id="A0A4Q7N4Q8"/>
<keyword evidence="2" id="KW-1185">Reference proteome</keyword>
<reference evidence="1 2" key="1">
    <citation type="submission" date="2019-02" db="EMBL/GenBank/DDBJ databases">
        <title>Genomic Encyclopedia of Type Strains, Phase IV (KMG-IV): sequencing the most valuable type-strain genomes for metagenomic binning, comparative biology and taxonomic classification.</title>
        <authorList>
            <person name="Goeker M."/>
        </authorList>
    </citation>
    <scope>NUCLEOTIDE SEQUENCE [LARGE SCALE GENOMIC DNA]</scope>
    <source>
        <strain evidence="1 2">DSM 18116</strain>
    </source>
</reference>
<sequence length="231" mass="24822">MRSVLLTALFCLSACLFFQCSKENKGNVSAAPLTARPQHNTSNYGLYKGVFTGSTGIIVISLRNENDNVFATARIDGALYHFTAVGILELNKPTSLLFRNSNSSFNFMVYGDGSTPTISGLTIEAHPGASIILFKERSDALVRCYEGTFTGSQQGTWNLIVRKHELTGLVKTAGTTTIANGIVKADQTITGGLNNGATFEGKFVKNDVAGTWQNSTGDLTESGVWTGIRTY</sequence>
<dbReference type="OrthoDB" id="1376866at2"/>
<evidence type="ECO:0000313" key="2">
    <source>
        <dbReference type="Proteomes" id="UP000293874"/>
    </source>
</evidence>
<evidence type="ECO:0000313" key="1">
    <source>
        <dbReference type="EMBL" id="RZS76013.1"/>
    </source>
</evidence>
<gene>
    <name evidence="1" type="ORF">EV199_1889</name>
</gene>
<protein>
    <submittedName>
        <fullName evidence="1">Uncharacterized protein</fullName>
    </submittedName>
</protein>
<accession>A0A4Q7N4Q8</accession>
<dbReference type="EMBL" id="SGXA01000001">
    <property type="protein sequence ID" value="RZS76013.1"/>
    <property type="molecule type" value="Genomic_DNA"/>
</dbReference>